<organism evidence="1 2">
    <name type="scientific">Rhododendron molle</name>
    <name type="common">Chinese azalea</name>
    <name type="synonym">Azalea mollis</name>
    <dbReference type="NCBI Taxonomy" id="49168"/>
    <lineage>
        <taxon>Eukaryota</taxon>
        <taxon>Viridiplantae</taxon>
        <taxon>Streptophyta</taxon>
        <taxon>Embryophyta</taxon>
        <taxon>Tracheophyta</taxon>
        <taxon>Spermatophyta</taxon>
        <taxon>Magnoliopsida</taxon>
        <taxon>eudicotyledons</taxon>
        <taxon>Gunneridae</taxon>
        <taxon>Pentapetalae</taxon>
        <taxon>asterids</taxon>
        <taxon>Ericales</taxon>
        <taxon>Ericaceae</taxon>
        <taxon>Ericoideae</taxon>
        <taxon>Rhodoreae</taxon>
        <taxon>Rhododendron</taxon>
    </lineage>
</organism>
<evidence type="ECO:0000313" key="1">
    <source>
        <dbReference type="EMBL" id="KAI8544482.1"/>
    </source>
</evidence>
<evidence type="ECO:0000313" key="2">
    <source>
        <dbReference type="Proteomes" id="UP001062846"/>
    </source>
</evidence>
<protein>
    <submittedName>
        <fullName evidence="1">Uncharacterized protein</fullName>
    </submittedName>
</protein>
<comment type="caution">
    <text evidence="1">The sequence shown here is derived from an EMBL/GenBank/DDBJ whole genome shotgun (WGS) entry which is preliminary data.</text>
</comment>
<name>A0ACC0MVG7_RHOML</name>
<reference evidence="1" key="1">
    <citation type="submission" date="2022-02" db="EMBL/GenBank/DDBJ databases">
        <title>Plant Genome Project.</title>
        <authorList>
            <person name="Zhang R.-G."/>
        </authorList>
    </citation>
    <scope>NUCLEOTIDE SEQUENCE</scope>
    <source>
        <strain evidence="1">AT1</strain>
    </source>
</reference>
<gene>
    <name evidence="1" type="ORF">RHMOL_Rhmol08G0300600</name>
</gene>
<keyword evidence="2" id="KW-1185">Reference proteome</keyword>
<accession>A0ACC0MVG7</accession>
<proteinExistence type="predicted"/>
<dbReference type="EMBL" id="CM046395">
    <property type="protein sequence ID" value="KAI8544482.1"/>
    <property type="molecule type" value="Genomic_DNA"/>
</dbReference>
<sequence length="426" mass="46920">MIHLILSRRLHSALLDGDLAKRPKPKGGSSRDNRCSHTFDRLYRLPGPPPSGVHDLLYRIPCSPEPDNFLEKGAFEYAMSQEAAKYVNGSLVSINFYEGGELLKEFSGSGFVIRSDGIIATSANLLRPLQGKECEIIVRFSNSSGSYKGALLHADFCSNIALIKIMPGQRLAVATFGKLDSMCPEKWVTVAGSKPPDYMWSDSVFNFDLGNFSHLDHVDNKIDSTESRNVRTSGQLIKADCKSRRTSVGGALVSINGVIFGEGGINYGVIGVVHTVSGPLIEATPIDEVLKYLEQFENNSDHRYAPKVVICQSGHSIGSLLRCCHGSRIIKNFALFPTLHAHIIPDEEVSKKQLLHSSCHLGPQPIYPQDIHHLYILDFLKNRQVLGYLSPGAGSCLAVPATHLHRLMLYLAERSEIDSVTMPSFY</sequence>
<dbReference type="Proteomes" id="UP001062846">
    <property type="component" value="Chromosome 8"/>
</dbReference>